<protein>
    <submittedName>
        <fullName evidence="2">Uncharacterized protein</fullName>
    </submittedName>
</protein>
<keyword evidence="3" id="KW-1185">Reference proteome</keyword>
<proteinExistence type="predicted"/>
<name>A0ABY7EFV1_MYAAR</name>
<evidence type="ECO:0000313" key="2">
    <source>
        <dbReference type="EMBL" id="WAR07692.1"/>
    </source>
</evidence>
<reference evidence="2" key="1">
    <citation type="submission" date="2022-11" db="EMBL/GenBank/DDBJ databases">
        <title>Centuries of genome instability and evolution in soft-shell clam transmissible cancer (bioRxiv).</title>
        <authorList>
            <person name="Hart S.F.M."/>
            <person name="Yonemitsu M.A."/>
            <person name="Giersch R.M."/>
            <person name="Beal B.F."/>
            <person name="Arriagada G."/>
            <person name="Davis B.W."/>
            <person name="Ostrander E.A."/>
            <person name="Goff S.P."/>
            <person name="Metzger M.J."/>
        </authorList>
    </citation>
    <scope>NUCLEOTIDE SEQUENCE</scope>
    <source>
        <strain evidence="2">MELC-2E11</strain>
        <tissue evidence="2">Siphon/mantle</tissue>
    </source>
</reference>
<dbReference type="EMBL" id="CP111017">
    <property type="protein sequence ID" value="WAR07692.1"/>
    <property type="molecule type" value="Genomic_DNA"/>
</dbReference>
<evidence type="ECO:0000313" key="3">
    <source>
        <dbReference type="Proteomes" id="UP001164746"/>
    </source>
</evidence>
<sequence>MNGQDMVLFKGHYRFGEESYLKDLCGHTTLHFAYRHNGADRLEASNDCNDFLVQKWKPKNVSSGQNNVVNVVNFGPIFEHHSVFRKPANVSFYNNASRNNSVCQFVIYRGVGGKRRRKVVGIHVQVPVNLRVVHVDGKLSRDREIAVTHHLLRHKQTRVDTSQSDRLAALPFGGLPTQRLLHCKNKVISEDVPETTMAANMEIADFNQEDFESDVYRDRKRLLVTIISQPDASCKPAQAISGKKKIMSEKRLKLEDEIDVDVYQLYHNLFGNYFCYVRDKDITYDIKKSFADVEKKLASLKKSEKKKNTYDFFLYAFLTFHSITDDKSHIHFAANESKPLEDVLGLLSKYTPEEKPMIVLIQADYLTVNDEKVVLPGNLDPNTLLIMSTVPQQQTSNVGNPVTQPEQDPEYGQHTDPNPKCSLLMQVFDDVMTGKAYRGFDMEKRAEMICAMVREKNGGSDKAVITIEKAHNKPDHTIRSRVDALALLYYSTVDMARNQPDHTIHSGVVALALQNYRTIDMARKQPTHNIQSGVVALALPYYSTVDMPRNQPDQTIHSSVDALALPYYSTTDMARNQPDHTIHSSVDALALPY</sequence>
<accession>A0ABY7EFV1</accession>
<evidence type="ECO:0000256" key="1">
    <source>
        <dbReference type="SAM" id="MobiDB-lite"/>
    </source>
</evidence>
<feature type="region of interest" description="Disordered" evidence="1">
    <location>
        <begin position="394"/>
        <end position="418"/>
    </location>
</feature>
<dbReference type="Proteomes" id="UP001164746">
    <property type="component" value="Chromosome 6"/>
</dbReference>
<organism evidence="2 3">
    <name type="scientific">Mya arenaria</name>
    <name type="common">Soft-shell clam</name>
    <dbReference type="NCBI Taxonomy" id="6604"/>
    <lineage>
        <taxon>Eukaryota</taxon>
        <taxon>Metazoa</taxon>
        <taxon>Spiralia</taxon>
        <taxon>Lophotrochozoa</taxon>
        <taxon>Mollusca</taxon>
        <taxon>Bivalvia</taxon>
        <taxon>Autobranchia</taxon>
        <taxon>Heteroconchia</taxon>
        <taxon>Euheterodonta</taxon>
        <taxon>Imparidentia</taxon>
        <taxon>Neoheterodontei</taxon>
        <taxon>Myida</taxon>
        <taxon>Myoidea</taxon>
        <taxon>Myidae</taxon>
        <taxon>Mya</taxon>
    </lineage>
</organism>
<feature type="compositionally biased region" description="Polar residues" evidence="1">
    <location>
        <begin position="394"/>
        <end position="406"/>
    </location>
</feature>
<gene>
    <name evidence="2" type="ORF">MAR_017650</name>
</gene>